<protein>
    <submittedName>
        <fullName evidence="2">Uncharacterized protein</fullName>
    </submittedName>
</protein>
<dbReference type="InterPro" id="IPR027417">
    <property type="entry name" value="P-loop_NTPase"/>
</dbReference>
<name>A0A8J4TAW9_9TREM</name>
<evidence type="ECO:0000256" key="1">
    <source>
        <dbReference type="SAM" id="SignalP"/>
    </source>
</evidence>
<dbReference type="AlphaFoldDB" id="A0A8J4TAW9"/>
<feature type="chain" id="PRO_5035191753" evidence="1">
    <location>
        <begin position="23"/>
        <end position="276"/>
    </location>
</feature>
<comment type="caution">
    <text evidence="2">The sequence shown here is derived from an EMBL/GenBank/DDBJ whole genome shotgun (WGS) entry which is preliminary data.</text>
</comment>
<dbReference type="PANTHER" id="PTHR19871:SF14">
    <property type="entry name" value="DUF4062 DOMAIN-CONTAINING PROTEIN"/>
    <property type="match status" value="1"/>
</dbReference>
<gene>
    <name evidence="2" type="ORF">PHET_09606</name>
</gene>
<dbReference type="OrthoDB" id="2325716at2759"/>
<dbReference type="EMBL" id="LUCH01006338">
    <property type="protein sequence ID" value="KAF5397392.1"/>
    <property type="molecule type" value="Genomic_DNA"/>
</dbReference>
<keyword evidence="1" id="KW-0732">Signal</keyword>
<organism evidence="2 3">
    <name type="scientific">Paragonimus heterotremus</name>
    <dbReference type="NCBI Taxonomy" id="100268"/>
    <lineage>
        <taxon>Eukaryota</taxon>
        <taxon>Metazoa</taxon>
        <taxon>Spiralia</taxon>
        <taxon>Lophotrochozoa</taxon>
        <taxon>Platyhelminthes</taxon>
        <taxon>Trematoda</taxon>
        <taxon>Digenea</taxon>
        <taxon>Plagiorchiida</taxon>
        <taxon>Troglotremata</taxon>
        <taxon>Troglotrematidae</taxon>
        <taxon>Paragonimus</taxon>
    </lineage>
</organism>
<keyword evidence="3" id="KW-1185">Reference proteome</keyword>
<dbReference type="Proteomes" id="UP000748531">
    <property type="component" value="Unassembled WGS sequence"/>
</dbReference>
<evidence type="ECO:0000313" key="3">
    <source>
        <dbReference type="Proteomes" id="UP000748531"/>
    </source>
</evidence>
<dbReference type="InterPro" id="IPR052752">
    <property type="entry name" value="NACHT-WD_repeat"/>
</dbReference>
<proteinExistence type="predicted"/>
<feature type="signal peptide" evidence="1">
    <location>
        <begin position="1"/>
        <end position="22"/>
    </location>
</feature>
<dbReference type="PROSITE" id="PS51257">
    <property type="entry name" value="PROKAR_LIPOPROTEIN"/>
    <property type="match status" value="1"/>
</dbReference>
<reference evidence="2" key="1">
    <citation type="submission" date="2019-05" db="EMBL/GenBank/DDBJ databases">
        <title>Annotation for the trematode Paragonimus heterotremus.</title>
        <authorList>
            <person name="Choi Y.-J."/>
        </authorList>
    </citation>
    <scope>NUCLEOTIDE SEQUENCE</scope>
    <source>
        <strain evidence="2">LC</strain>
    </source>
</reference>
<accession>A0A8J4TAW9</accession>
<sequence>MLHEKQALFCFTIYSCLFRCLSVSQVPQCNQVQHDINASPGLSLEQRIRCTRPPLDPLDCQDHASYLEQICRDLKALCSQSLEHEMTRRLRTESRGRTFQTAVNKAVTRNRLWTLEYELAAHWEMCYTLASEFIGRTETLSDIIDWMSSEIQNREVEANSIKDSGGKFSFLVVNGASGCGKSVLLARLATQLQEPNCLIKKQRQRIKLLSAFGLIHILVSKPTASIFAFNYRPRVIYRSVGSSTLSMKLLDFLHYLSLELSTKMSSSTISDVSHVT</sequence>
<evidence type="ECO:0000313" key="2">
    <source>
        <dbReference type="EMBL" id="KAF5397392.1"/>
    </source>
</evidence>
<dbReference type="PANTHER" id="PTHR19871">
    <property type="entry name" value="BETA TRANSDUCIN-RELATED PROTEIN"/>
    <property type="match status" value="1"/>
</dbReference>
<dbReference type="SUPFAM" id="SSF52540">
    <property type="entry name" value="P-loop containing nucleoside triphosphate hydrolases"/>
    <property type="match status" value="1"/>
</dbReference>